<dbReference type="Proteomes" id="UP000001511">
    <property type="component" value="Chromosome"/>
</dbReference>
<accession>D7DXV9</accession>
<evidence type="ECO:0000313" key="1">
    <source>
        <dbReference type="EMBL" id="ADI65935.1"/>
    </source>
</evidence>
<reference evidence="1 2" key="1">
    <citation type="journal article" date="2010" name="PLoS ONE">
        <title>Genome erosion in a nitrogen-fixing vertically transmitted endosymbiotic multicellular cyanobacterium.</title>
        <authorList>
            <person name="Ran L."/>
            <person name="Larsson J."/>
            <person name="Vigil-Stenman T."/>
            <person name="Nylander J.A."/>
            <person name="Ininbergs K."/>
            <person name="Zheng W.W."/>
            <person name="Lapidus A."/>
            <person name="Lowry S."/>
            <person name="Haselkorn R."/>
            <person name="Bergman B."/>
        </authorList>
    </citation>
    <scope>NUCLEOTIDE SEQUENCE [LARGE SCALE GENOMIC DNA]</scope>
    <source>
        <strain evidence="1 2">0708</strain>
    </source>
</reference>
<organism evidence="1 2">
    <name type="scientific">Nostoc azollae (strain 0708)</name>
    <name type="common">Anabaena azollae (strain 0708)</name>
    <dbReference type="NCBI Taxonomy" id="551115"/>
    <lineage>
        <taxon>Bacteria</taxon>
        <taxon>Bacillati</taxon>
        <taxon>Cyanobacteriota</taxon>
        <taxon>Cyanophyceae</taxon>
        <taxon>Nostocales</taxon>
        <taxon>Nostocaceae</taxon>
        <taxon>Trichormus</taxon>
    </lineage>
</organism>
<sequence length="100" mass="11955">MRCLRPQPASLTSPSLLSLIITLHITRERDRDFIIAQTLDYRVSAMLRVHAVSRRDTFHFVPLRMTNYTFTLLERDRREHQKYLKSKPLYHTTETILQEV</sequence>
<dbReference type="HOGENOM" id="CLU_2302983_0_0_3"/>
<evidence type="ECO:0000313" key="2">
    <source>
        <dbReference type="Proteomes" id="UP000001511"/>
    </source>
</evidence>
<keyword evidence="2" id="KW-1185">Reference proteome</keyword>
<gene>
    <name evidence="1" type="ordered locus">Aazo_4746</name>
</gene>
<protein>
    <submittedName>
        <fullName evidence="1">Uncharacterized protein</fullName>
    </submittedName>
</protein>
<name>D7DXV9_NOSA0</name>
<dbReference type="EMBL" id="CP002059">
    <property type="protein sequence ID" value="ADI65935.1"/>
    <property type="molecule type" value="Genomic_DNA"/>
</dbReference>
<dbReference type="AlphaFoldDB" id="D7DXV9"/>
<dbReference type="KEGG" id="naz:Aazo_4746"/>
<proteinExistence type="predicted"/>